<dbReference type="InterPro" id="IPR001119">
    <property type="entry name" value="SLH_dom"/>
</dbReference>
<dbReference type="InterPro" id="IPR012334">
    <property type="entry name" value="Pectin_lyas_fold"/>
</dbReference>
<dbReference type="Gene3D" id="2.60.40.1080">
    <property type="match status" value="1"/>
</dbReference>
<organism evidence="4 5">
    <name type="scientific">Paenibacillus yanchengensis</name>
    <dbReference type="NCBI Taxonomy" id="2035833"/>
    <lineage>
        <taxon>Bacteria</taxon>
        <taxon>Bacillati</taxon>
        <taxon>Bacillota</taxon>
        <taxon>Bacilli</taxon>
        <taxon>Bacillales</taxon>
        <taxon>Paenibacillaceae</taxon>
        <taxon>Paenibacillus</taxon>
    </lineage>
</organism>
<keyword evidence="1" id="KW-0378">Hydrolase</keyword>
<gene>
    <name evidence="4" type="ORF">ACFSJH_05100</name>
</gene>
<dbReference type="InterPro" id="IPR008964">
    <property type="entry name" value="Invasin/intimin_cell_adhesion"/>
</dbReference>
<protein>
    <submittedName>
        <fullName evidence="4">S-layer homology domain-containing protein</fullName>
    </submittedName>
</protein>
<feature type="signal peptide" evidence="2">
    <location>
        <begin position="1"/>
        <end position="26"/>
    </location>
</feature>
<dbReference type="SUPFAM" id="SSF49785">
    <property type="entry name" value="Galactose-binding domain-like"/>
    <property type="match status" value="1"/>
</dbReference>
<dbReference type="InterPro" id="IPR008979">
    <property type="entry name" value="Galactose-bd-like_sf"/>
</dbReference>
<dbReference type="PANTHER" id="PTHR43308">
    <property type="entry name" value="OUTER MEMBRANE PROTEIN ALPHA-RELATED"/>
    <property type="match status" value="1"/>
</dbReference>
<sequence>MKQKNVKWLFISLAVLLMLPSSLAIAASTDLPTIDALNATGTTYYIDNTDGEDSNSGTTEDDAWQTLDKVNATTFLPGDQILFKAGETWSGQLYPKGSGAENKFITIGMYGTGDKPIIAGEGNVESTVYLYNQQYWEISHLEVTNLGSAPATSPRRGVHVSAEDYEKGSATNITNIKTLRGIYIHDLYVHSVNGQDEKDVNGSAGIQVSVKIAGRNTSGVPNPSNIHQRTTFDDVNISNNIIKDVSRSGIMTWNDWMNRELLGDDIGYGNSKFTPWTPLTNVIIRGNKLYNIGGDGIVPHMTDHALVEYNYLDGYNRTSKGYNVGMWTWAGDNTLYQFNEVTGGYSTRDGQPFDFDHGTQGIIYQYNYTYNNDGGTLLLCADGNGGGVRDNIFRYNISQNDKYQIFTICQGPNISNIHIYNNVFYVKENMNTNMLVGQGAGIDVALYNNVFINHGTGGYTVKPTWKYHNNAFYGNNVPNVDTFPDPFMITGDPKLIAPGLAQPILSTMDRIIPEQVDWSELDGYKLSANSPLINKGRFIGITHHPGVRDFFNLPIYNGMPDIGVHEFADKQYTPVTPFEPEIPKLKAKVINGDFENTTLHANAKPWVTQWNGRIEKTDEAYEGDYAGVVLAASTGGAIEQTIAAAPNTTYRLSAYTKISDSAQQVYFGVKGFEATPTTSTQVPVTSTSYEKVTIEFTTGENNSGFTMYFWQDTGPLLKAFIDNVSIEEVLADPPPQPVYPPYVPDVGQLLIKHEPATLIVGETEQLQIATLTNGKETDVTATAVYQSSDTSVASITATGEITAVSAGEVDILITFQQLSKTITIKVNNKQDSDGTDDPNKDSETEIVEETSPFTDTILHWAQKEITALSSQKWLQGYQDNTFKPDQSMTRAEWTALLIRALQLDQTKADDTSFQDVAKQHWAKQYIDIAVQLHIVNGKSVHVFAPEESITRQEAAIMIARALQLTSDNDSTILFSDVDDISAWALPAIQTLAEQDILHGYSDHTFKPLRAITRAEAAVLIHRLLEQL</sequence>
<evidence type="ECO:0000259" key="3">
    <source>
        <dbReference type="PROSITE" id="PS51272"/>
    </source>
</evidence>
<dbReference type="Pfam" id="PF00395">
    <property type="entry name" value="SLH"/>
    <property type="match status" value="3"/>
</dbReference>
<reference evidence="5" key="1">
    <citation type="journal article" date="2019" name="Int. J. Syst. Evol. Microbiol.">
        <title>The Global Catalogue of Microorganisms (GCM) 10K type strain sequencing project: providing services to taxonomists for standard genome sequencing and annotation.</title>
        <authorList>
            <consortium name="The Broad Institute Genomics Platform"/>
            <consortium name="The Broad Institute Genome Sequencing Center for Infectious Disease"/>
            <person name="Wu L."/>
            <person name="Ma J."/>
        </authorList>
    </citation>
    <scope>NUCLEOTIDE SEQUENCE [LARGE SCALE GENOMIC DNA]</scope>
    <source>
        <strain evidence="5">GH52</strain>
    </source>
</reference>
<dbReference type="EMBL" id="JBHUHO010000013">
    <property type="protein sequence ID" value="MFD2115111.1"/>
    <property type="molecule type" value="Genomic_DNA"/>
</dbReference>
<dbReference type="InterPro" id="IPR006626">
    <property type="entry name" value="PbH1"/>
</dbReference>
<dbReference type="InterPro" id="IPR051465">
    <property type="entry name" value="Cell_Envelope_Struct_Comp"/>
</dbReference>
<dbReference type="Proteomes" id="UP001597362">
    <property type="component" value="Unassembled WGS sequence"/>
</dbReference>
<feature type="chain" id="PRO_5046165641" evidence="2">
    <location>
        <begin position="27"/>
        <end position="1027"/>
    </location>
</feature>
<accession>A0ABW4YH96</accession>
<dbReference type="InterPro" id="IPR003343">
    <property type="entry name" value="Big_2"/>
</dbReference>
<feature type="domain" description="SLH" evidence="3">
    <location>
        <begin position="971"/>
        <end position="1027"/>
    </location>
</feature>
<keyword evidence="2" id="KW-0732">Signal</keyword>
<dbReference type="Pfam" id="PF02018">
    <property type="entry name" value="CBM_4_9"/>
    <property type="match status" value="1"/>
</dbReference>
<name>A0ABW4YH96_9BACL</name>
<dbReference type="RefSeq" id="WP_377770136.1">
    <property type="nucleotide sequence ID" value="NZ_JBHUHO010000013.1"/>
</dbReference>
<dbReference type="PROSITE" id="PS51272">
    <property type="entry name" value="SLH"/>
    <property type="match status" value="3"/>
</dbReference>
<dbReference type="Pfam" id="PF02368">
    <property type="entry name" value="Big_2"/>
    <property type="match status" value="1"/>
</dbReference>
<feature type="domain" description="SLH" evidence="3">
    <location>
        <begin position="848"/>
        <end position="911"/>
    </location>
</feature>
<dbReference type="SMART" id="SM00635">
    <property type="entry name" value="BID_2"/>
    <property type="match status" value="1"/>
</dbReference>
<dbReference type="InterPro" id="IPR011050">
    <property type="entry name" value="Pectin_lyase_fold/virulence"/>
</dbReference>
<dbReference type="SMART" id="SM00710">
    <property type="entry name" value="PbH1"/>
    <property type="match status" value="6"/>
</dbReference>
<dbReference type="InterPro" id="IPR003305">
    <property type="entry name" value="CenC_carb-bd"/>
</dbReference>
<evidence type="ECO:0000256" key="1">
    <source>
        <dbReference type="ARBA" id="ARBA00022801"/>
    </source>
</evidence>
<dbReference type="Gene3D" id="2.60.120.260">
    <property type="entry name" value="Galactose-binding domain-like"/>
    <property type="match status" value="1"/>
</dbReference>
<keyword evidence="5" id="KW-1185">Reference proteome</keyword>
<dbReference type="SUPFAM" id="SSF51126">
    <property type="entry name" value="Pectin lyase-like"/>
    <property type="match status" value="2"/>
</dbReference>
<dbReference type="SUPFAM" id="SSF49373">
    <property type="entry name" value="Invasin/intimin cell-adhesion fragments"/>
    <property type="match status" value="1"/>
</dbReference>
<dbReference type="Gene3D" id="2.160.20.10">
    <property type="entry name" value="Single-stranded right-handed beta-helix, Pectin lyase-like"/>
    <property type="match status" value="1"/>
</dbReference>
<comment type="caution">
    <text evidence="4">The sequence shown here is derived from an EMBL/GenBank/DDBJ whole genome shotgun (WGS) entry which is preliminary data.</text>
</comment>
<evidence type="ECO:0000313" key="4">
    <source>
        <dbReference type="EMBL" id="MFD2115111.1"/>
    </source>
</evidence>
<evidence type="ECO:0000256" key="2">
    <source>
        <dbReference type="SAM" id="SignalP"/>
    </source>
</evidence>
<feature type="domain" description="SLH" evidence="3">
    <location>
        <begin position="912"/>
        <end position="970"/>
    </location>
</feature>
<proteinExistence type="predicted"/>
<evidence type="ECO:0000313" key="5">
    <source>
        <dbReference type="Proteomes" id="UP001597362"/>
    </source>
</evidence>